<comment type="cofactor">
    <cofactor evidence="5">
        <name>Fe(2+)</name>
        <dbReference type="ChEBI" id="CHEBI:29033"/>
    </cofactor>
    <text evidence="5">Binds 1 Fe(2+) ion per subunit.</text>
</comment>
<feature type="binding site" evidence="5">
    <location>
        <position position="569"/>
    </location>
    <ligand>
        <name>Fe cation</name>
        <dbReference type="ChEBI" id="CHEBI:24875"/>
        <note>catalytic</note>
    </ligand>
</feature>
<feature type="binding site" evidence="5">
    <location>
        <position position="328"/>
    </location>
    <ligand>
        <name>Fe cation</name>
        <dbReference type="ChEBI" id="CHEBI:24875"/>
        <note>catalytic</note>
    </ligand>
</feature>
<dbReference type="Pfam" id="PF03055">
    <property type="entry name" value="RPE65"/>
    <property type="match status" value="1"/>
</dbReference>
<evidence type="ECO:0000256" key="2">
    <source>
        <dbReference type="ARBA" id="ARBA00022723"/>
    </source>
</evidence>
<organism evidence="6">
    <name type="scientific">Sesamum latifolium</name>
    <dbReference type="NCBI Taxonomy" id="2727402"/>
    <lineage>
        <taxon>Eukaryota</taxon>
        <taxon>Viridiplantae</taxon>
        <taxon>Streptophyta</taxon>
        <taxon>Embryophyta</taxon>
        <taxon>Tracheophyta</taxon>
        <taxon>Spermatophyta</taxon>
        <taxon>Magnoliopsida</taxon>
        <taxon>eudicotyledons</taxon>
        <taxon>Gunneridae</taxon>
        <taxon>Pentapetalae</taxon>
        <taxon>asterids</taxon>
        <taxon>lamiids</taxon>
        <taxon>Lamiales</taxon>
        <taxon>Pedaliaceae</taxon>
        <taxon>Sesamum</taxon>
    </lineage>
</organism>
<dbReference type="AlphaFoldDB" id="A0AAW2WES2"/>
<feature type="binding site" evidence="5">
    <location>
        <position position="393"/>
    </location>
    <ligand>
        <name>Fe cation</name>
        <dbReference type="ChEBI" id="CHEBI:24875"/>
        <note>catalytic</note>
    </ligand>
</feature>
<gene>
    <name evidence="6" type="ORF">Slati_2362700</name>
</gene>
<accession>A0AAW2WES2</accession>
<evidence type="ECO:0000256" key="4">
    <source>
        <dbReference type="ARBA" id="ARBA00023004"/>
    </source>
</evidence>
<reference evidence="6" key="1">
    <citation type="submission" date="2020-06" db="EMBL/GenBank/DDBJ databases">
        <authorList>
            <person name="Li T."/>
            <person name="Hu X."/>
            <person name="Zhang T."/>
            <person name="Song X."/>
            <person name="Zhang H."/>
            <person name="Dai N."/>
            <person name="Sheng W."/>
            <person name="Hou X."/>
            <person name="Wei L."/>
        </authorList>
    </citation>
    <scope>NUCLEOTIDE SEQUENCE</scope>
    <source>
        <strain evidence="6">KEN1</strain>
        <tissue evidence="6">Leaf</tissue>
    </source>
</reference>
<comment type="similarity">
    <text evidence="1">Belongs to the carotenoid oxygenase family.</text>
</comment>
<evidence type="ECO:0000256" key="3">
    <source>
        <dbReference type="ARBA" id="ARBA00022964"/>
    </source>
</evidence>
<evidence type="ECO:0000313" key="6">
    <source>
        <dbReference type="EMBL" id="KAL0438797.1"/>
    </source>
</evidence>
<dbReference type="InterPro" id="IPR004294">
    <property type="entry name" value="Carotenoid_Oase"/>
</dbReference>
<dbReference type="PANTHER" id="PTHR10543">
    <property type="entry name" value="BETA-CAROTENE DIOXYGENASE"/>
    <property type="match status" value="1"/>
</dbReference>
<keyword evidence="4 5" id="KW-0408">Iron</keyword>
<keyword evidence="2 5" id="KW-0479">Metal-binding</keyword>
<dbReference type="EMBL" id="JACGWN010000008">
    <property type="protein sequence ID" value="KAL0438797.1"/>
    <property type="molecule type" value="Genomic_DNA"/>
</dbReference>
<feature type="binding site" evidence="5">
    <location>
        <position position="280"/>
    </location>
    <ligand>
        <name>Fe cation</name>
        <dbReference type="ChEBI" id="CHEBI:24875"/>
        <note>catalytic</note>
    </ligand>
</feature>
<keyword evidence="3 6" id="KW-0223">Dioxygenase</keyword>
<evidence type="ECO:0000256" key="1">
    <source>
        <dbReference type="ARBA" id="ARBA00006787"/>
    </source>
</evidence>
<dbReference type="GO" id="GO:0046872">
    <property type="term" value="F:metal ion binding"/>
    <property type="evidence" value="ECO:0007669"/>
    <property type="project" value="UniProtKB-KW"/>
</dbReference>
<dbReference type="GO" id="GO:0010436">
    <property type="term" value="F:carotenoid dioxygenase activity"/>
    <property type="evidence" value="ECO:0007669"/>
    <property type="project" value="TreeGrafter"/>
</dbReference>
<comment type="caution">
    <text evidence="6">The sequence shown here is derived from an EMBL/GenBank/DDBJ whole genome shotgun (WGS) entry which is preliminary data.</text>
</comment>
<proteinExistence type="inferred from homology"/>
<evidence type="ECO:0000256" key="5">
    <source>
        <dbReference type="PIRSR" id="PIRSR604294-1"/>
    </source>
</evidence>
<keyword evidence="3 6" id="KW-0560">Oxidoreductase</keyword>
<dbReference type="GO" id="GO:0016121">
    <property type="term" value="P:carotene catabolic process"/>
    <property type="evidence" value="ECO:0007669"/>
    <property type="project" value="TreeGrafter"/>
</dbReference>
<name>A0AAW2WES2_9LAMI</name>
<dbReference type="PANTHER" id="PTHR10543:SF46">
    <property type="entry name" value="CAROTENOID CLEAVAGE DIOXYGENASE 4, CHLOROPLASTIC-RELATED"/>
    <property type="match status" value="1"/>
</dbReference>
<dbReference type="GO" id="GO:0009570">
    <property type="term" value="C:chloroplast stroma"/>
    <property type="evidence" value="ECO:0007669"/>
    <property type="project" value="TreeGrafter"/>
</dbReference>
<reference evidence="6" key="2">
    <citation type="journal article" date="2024" name="Plant">
        <title>Genomic evolution and insights into agronomic trait innovations of Sesamum species.</title>
        <authorList>
            <person name="Miao H."/>
            <person name="Wang L."/>
            <person name="Qu L."/>
            <person name="Liu H."/>
            <person name="Sun Y."/>
            <person name="Le M."/>
            <person name="Wang Q."/>
            <person name="Wei S."/>
            <person name="Zheng Y."/>
            <person name="Lin W."/>
            <person name="Duan Y."/>
            <person name="Cao H."/>
            <person name="Xiong S."/>
            <person name="Wang X."/>
            <person name="Wei L."/>
            <person name="Li C."/>
            <person name="Ma Q."/>
            <person name="Ju M."/>
            <person name="Zhao R."/>
            <person name="Li G."/>
            <person name="Mu C."/>
            <person name="Tian Q."/>
            <person name="Mei H."/>
            <person name="Zhang T."/>
            <person name="Gao T."/>
            <person name="Zhang H."/>
        </authorList>
    </citation>
    <scope>NUCLEOTIDE SEQUENCE</scope>
    <source>
        <strain evidence="6">KEN1</strain>
    </source>
</reference>
<sequence length="585" mass="64574">MEILSSSSFLPKFSPSNIPSVAIEKSPQSKVTAHHSFTKFHEPIKKLMSNTAEKIKLKMKHPISANKREKQSLLGNMFKSVDDFICNYLDLPLRPSIDPKHVLSGNFPPVDELPPTPCEVVQGSLPSCLDGVYLRNGPNPQFIPRGPYHLFDGDGMLHMIKISEGKATFYSRYVKTYKYMVERDLGHPSFLSGFASFNGVMASMARLGLTVVRVLTGQFNPVINGLGTANTSVAVICGKLYALGESDLPYEIQVTSDGDIVTIGRHDFHNSKPFVRMTAHPKVDPETGKTFAFRFDVPPLLIFFRIGSDGRNGPDVPVFSMKGTALIHDFAVTKNYAIFNDGQMVISPLEVLRGRPPMTVDPVKVPRLGVIDRYAKDESGMWWIDVPGFNMSHSVNAWEEDDGETIVVVASNLSSVELALEQLDLAQLTLEEIRISVKDKKVITRHPLSSKVLDMAVINPAYTGKKNRYAYAAVVATPMMIVGVVKLDLSLSLDDCVVASLMYEPGCIGNELFFVPNTAAADEDDGFLVTYVHDEITEESKFLIMDAKSPTLEIVAAVKLPGRVPTGFHGLFVSQSRLEKLCRDD</sequence>
<protein>
    <submittedName>
        <fullName evidence="6">Carotenoid cleavage dioxygenase 4, chloroplastic</fullName>
    </submittedName>
</protein>